<dbReference type="PANTHER" id="PTHR35356">
    <property type="entry name" value="OS01G0156300 PROTEIN-RELATED"/>
    <property type="match status" value="1"/>
</dbReference>
<sequence length="180" mass="19454">MAEEENPWKPLFWQRVAAVNEKVSAIRENLSAVQQQLAPPVTGERFPSMEDKLREPSMALGHAVCYMEAAVLLALFRGGLDEQGSIPVYGLDDDDAVRRALLNLRHAKARGEDASDALDRCRGHLGAFKRLLLHTDVPGVADHVGGEHGSAGDDLEAARQFMVDVDAYITAAVGNGPNAV</sequence>
<protein>
    <submittedName>
        <fullName evidence="1">Uncharacterized protein</fullName>
    </submittedName>
</protein>
<dbReference type="PANTHER" id="PTHR35356:SF8">
    <property type="entry name" value="OS01G0157300 PROTEIN"/>
    <property type="match status" value="1"/>
</dbReference>
<proteinExistence type="predicted"/>
<dbReference type="Proteomes" id="UP000032180">
    <property type="component" value="Chromosome 1"/>
</dbReference>
<evidence type="ECO:0000313" key="2">
    <source>
        <dbReference type="Proteomes" id="UP000032180"/>
    </source>
</evidence>
<organism evidence="1 2">
    <name type="scientific">Leersia perrieri</name>
    <dbReference type="NCBI Taxonomy" id="77586"/>
    <lineage>
        <taxon>Eukaryota</taxon>
        <taxon>Viridiplantae</taxon>
        <taxon>Streptophyta</taxon>
        <taxon>Embryophyta</taxon>
        <taxon>Tracheophyta</taxon>
        <taxon>Spermatophyta</taxon>
        <taxon>Magnoliopsida</taxon>
        <taxon>Liliopsida</taxon>
        <taxon>Poales</taxon>
        <taxon>Poaceae</taxon>
        <taxon>BOP clade</taxon>
        <taxon>Oryzoideae</taxon>
        <taxon>Oryzeae</taxon>
        <taxon>Oryzinae</taxon>
        <taxon>Leersia</taxon>
    </lineage>
</organism>
<name>A0A0D9UWZ1_9ORYZ</name>
<keyword evidence="2" id="KW-1185">Reference proteome</keyword>
<dbReference type="HOGENOM" id="CLU_1582685_0_0_1"/>
<reference evidence="1" key="3">
    <citation type="submission" date="2015-04" db="UniProtKB">
        <authorList>
            <consortium name="EnsemblPlants"/>
        </authorList>
    </citation>
    <scope>IDENTIFICATION</scope>
</reference>
<dbReference type="EnsemblPlants" id="LPERR01G03400.1">
    <property type="protein sequence ID" value="LPERR01G03400.1"/>
    <property type="gene ID" value="LPERR01G03400"/>
</dbReference>
<dbReference type="InterPro" id="IPR010535">
    <property type="entry name" value="DUF1110"/>
</dbReference>
<reference evidence="1 2" key="1">
    <citation type="submission" date="2012-08" db="EMBL/GenBank/DDBJ databases">
        <title>Oryza genome evolution.</title>
        <authorList>
            <person name="Wing R.A."/>
        </authorList>
    </citation>
    <scope>NUCLEOTIDE SEQUENCE</scope>
</reference>
<evidence type="ECO:0000313" key="1">
    <source>
        <dbReference type="EnsemblPlants" id="LPERR01G03400.1"/>
    </source>
</evidence>
<dbReference type="eggNOG" id="ENOG502R4WP">
    <property type="taxonomic scope" value="Eukaryota"/>
</dbReference>
<dbReference type="AlphaFoldDB" id="A0A0D9UWZ1"/>
<reference evidence="2" key="2">
    <citation type="submission" date="2013-12" db="EMBL/GenBank/DDBJ databases">
        <authorList>
            <person name="Yu Y."/>
            <person name="Lee S."/>
            <person name="de Baynast K."/>
            <person name="Wissotski M."/>
            <person name="Liu L."/>
            <person name="Talag J."/>
            <person name="Goicoechea J."/>
            <person name="Angelova A."/>
            <person name="Jetty R."/>
            <person name="Kudrna D."/>
            <person name="Golser W."/>
            <person name="Rivera L."/>
            <person name="Zhang J."/>
            <person name="Wing R."/>
        </authorList>
    </citation>
    <scope>NUCLEOTIDE SEQUENCE</scope>
</reference>
<accession>A0A0D9UWZ1</accession>
<dbReference type="Pfam" id="PF06533">
    <property type="entry name" value="DUF1110"/>
    <property type="match status" value="1"/>
</dbReference>
<dbReference type="Gramene" id="LPERR01G03400.1">
    <property type="protein sequence ID" value="LPERR01G03400.1"/>
    <property type="gene ID" value="LPERR01G03400"/>
</dbReference>